<gene>
    <name evidence="10" type="ORF">BAA01_05515</name>
</gene>
<keyword evidence="3 6" id="KW-0285">Flavoprotein</keyword>
<dbReference type="Gene3D" id="1.20.140.10">
    <property type="entry name" value="Butyryl-CoA Dehydrogenase, subunit A, domain 3"/>
    <property type="match status" value="1"/>
</dbReference>
<dbReference type="GO" id="GO:0050660">
    <property type="term" value="F:flavin adenine dinucleotide binding"/>
    <property type="evidence" value="ECO:0007669"/>
    <property type="project" value="InterPro"/>
</dbReference>
<dbReference type="InterPro" id="IPR037069">
    <property type="entry name" value="AcylCoA_DH/ox_N_sf"/>
</dbReference>
<comment type="caution">
    <text evidence="10">The sequence shown here is derived from an EMBL/GenBank/DDBJ whole genome shotgun (WGS) entry which is preliminary data.</text>
</comment>
<dbReference type="PANTHER" id="PTHR43884:SF12">
    <property type="entry name" value="ISOVALERYL-COA DEHYDROGENASE, MITOCHONDRIAL-RELATED"/>
    <property type="match status" value="1"/>
</dbReference>
<feature type="domain" description="Acyl-CoA dehydrogenase/oxidase C-terminal" evidence="7">
    <location>
        <begin position="230"/>
        <end position="378"/>
    </location>
</feature>
<evidence type="ECO:0000256" key="4">
    <source>
        <dbReference type="ARBA" id="ARBA00022827"/>
    </source>
</evidence>
<keyword evidence="4 6" id="KW-0274">FAD</keyword>
<evidence type="ECO:0000259" key="7">
    <source>
        <dbReference type="Pfam" id="PF00441"/>
    </source>
</evidence>
<dbReference type="SUPFAM" id="SSF56645">
    <property type="entry name" value="Acyl-CoA dehydrogenase NM domain-like"/>
    <property type="match status" value="1"/>
</dbReference>
<sequence>MPKLFSEEHELFRDTFRRFLEKEAVPYYAQWEKEREIPRSFWRKLGEQGYLVPWAEERYGGSETDFLYSVVIAEELARVGASLIGVALHNDIVAPYIQSYGTEEQKAAWLPRCVSGEAILAVAMTEPGTGSDLAAVKTTAIRDGDSYIINGAKTFITNGILADLILVVCRTDPDAQPPHRGISLIMVECGTPGFTRGRKLEKMGMHSQDTAELFFENCRVPASNLLGEEGKGFYYLMEKLQQERLIVAIQALAETEVMFEETLEYVKTRTAFGQPIGTFQHNAFKMAEMATELALARNFVENLIRDHMAGQEVVTQVSMAKWWVTEMANRLAYQCQQLYGGYGYMEEYPVARHYRDLRVSAIYAGTNEIMKSIIAKNLGLA</sequence>
<evidence type="ECO:0000313" key="10">
    <source>
        <dbReference type="EMBL" id="OUM88551.1"/>
    </source>
</evidence>
<dbReference type="InterPro" id="IPR046373">
    <property type="entry name" value="Acyl-CoA_Oxase/DH_mid-dom_sf"/>
</dbReference>
<proteinExistence type="inferred from homology"/>
<comment type="cofactor">
    <cofactor evidence="1 6">
        <name>FAD</name>
        <dbReference type="ChEBI" id="CHEBI:57692"/>
    </cofactor>
</comment>
<name>A0A1Y3PMG5_9BACI</name>
<dbReference type="PANTHER" id="PTHR43884">
    <property type="entry name" value="ACYL-COA DEHYDROGENASE"/>
    <property type="match status" value="1"/>
</dbReference>
<dbReference type="FunFam" id="1.10.540.10:FF:000009">
    <property type="entry name" value="Probable acyl-CoA dehydrogenase"/>
    <property type="match status" value="1"/>
</dbReference>
<evidence type="ECO:0000256" key="2">
    <source>
        <dbReference type="ARBA" id="ARBA00009347"/>
    </source>
</evidence>
<evidence type="ECO:0000313" key="11">
    <source>
        <dbReference type="Proteomes" id="UP000196475"/>
    </source>
</evidence>
<dbReference type="InterPro" id="IPR006091">
    <property type="entry name" value="Acyl-CoA_Oxase/DH_mid-dom"/>
</dbReference>
<dbReference type="Pfam" id="PF02770">
    <property type="entry name" value="Acyl-CoA_dh_M"/>
    <property type="match status" value="1"/>
</dbReference>
<keyword evidence="5 6" id="KW-0560">Oxidoreductase</keyword>
<dbReference type="Proteomes" id="UP000196475">
    <property type="component" value="Unassembled WGS sequence"/>
</dbReference>
<dbReference type="FunFam" id="1.20.140.10:FF:000001">
    <property type="entry name" value="Acyl-CoA dehydrogenase"/>
    <property type="match status" value="1"/>
</dbReference>
<dbReference type="Pfam" id="PF00441">
    <property type="entry name" value="Acyl-CoA_dh_1"/>
    <property type="match status" value="1"/>
</dbReference>
<organism evidence="10 11">
    <name type="scientific">Bacillus thermozeamaize</name>
    <dbReference type="NCBI Taxonomy" id="230954"/>
    <lineage>
        <taxon>Bacteria</taxon>
        <taxon>Bacillati</taxon>
        <taxon>Bacillota</taxon>
        <taxon>Bacilli</taxon>
        <taxon>Bacillales</taxon>
        <taxon>Bacillaceae</taxon>
        <taxon>Bacillus</taxon>
    </lineage>
</organism>
<accession>A0A1Y3PMG5</accession>
<dbReference type="GO" id="GO:0003995">
    <property type="term" value="F:acyl-CoA dehydrogenase activity"/>
    <property type="evidence" value="ECO:0007669"/>
    <property type="project" value="InterPro"/>
</dbReference>
<protein>
    <submittedName>
        <fullName evidence="10">Acyl-CoA dehydrogenase</fullName>
    </submittedName>
</protein>
<evidence type="ECO:0000256" key="5">
    <source>
        <dbReference type="ARBA" id="ARBA00023002"/>
    </source>
</evidence>
<dbReference type="SUPFAM" id="SSF47203">
    <property type="entry name" value="Acyl-CoA dehydrogenase C-terminal domain-like"/>
    <property type="match status" value="1"/>
</dbReference>
<dbReference type="InterPro" id="IPR013786">
    <property type="entry name" value="AcylCoA_DH/ox_N"/>
</dbReference>
<comment type="similarity">
    <text evidence="2 6">Belongs to the acyl-CoA dehydrogenase family.</text>
</comment>
<evidence type="ECO:0000256" key="3">
    <source>
        <dbReference type="ARBA" id="ARBA00022630"/>
    </source>
</evidence>
<dbReference type="Gene3D" id="1.10.540.10">
    <property type="entry name" value="Acyl-CoA dehydrogenase/oxidase, N-terminal domain"/>
    <property type="match status" value="1"/>
</dbReference>
<feature type="domain" description="Acyl-CoA dehydrogenase/oxidase N-terminal" evidence="9">
    <location>
        <begin position="6"/>
        <end position="117"/>
    </location>
</feature>
<evidence type="ECO:0000256" key="6">
    <source>
        <dbReference type="RuleBase" id="RU362125"/>
    </source>
</evidence>
<evidence type="ECO:0000259" key="9">
    <source>
        <dbReference type="Pfam" id="PF02771"/>
    </source>
</evidence>
<dbReference type="InterPro" id="IPR036250">
    <property type="entry name" value="AcylCo_DH-like_C"/>
</dbReference>
<dbReference type="Pfam" id="PF02771">
    <property type="entry name" value="Acyl-CoA_dh_N"/>
    <property type="match status" value="1"/>
</dbReference>
<dbReference type="AlphaFoldDB" id="A0A1Y3PMG5"/>
<dbReference type="EMBL" id="LZRT01000060">
    <property type="protein sequence ID" value="OUM88551.1"/>
    <property type="molecule type" value="Genomic_DNA"/>
</dbReference>
<dbReference type="InterPro" id="IPR009075">
    <property type="entry name" value="AcylCo_DH/oxidase_C"/>
</dbReference>
<dbReference type="FunFam" id="2.40.110.10:FF:000002">
    <property type="entry name" value="Acyl-CoA dehydrogenase fadE12"/>
    <property type="match status" value="1"/>
</dbReference>
<dbReference type="Gene3D" id="2.40.110.10">
    <property type="entry name" value="Butyryl-CoA Dehydrogenase, subunit A, domain 2"/>
    <property type="match status" value="1"/>
</dbReference>
<dbReference type="PROSITE" id="PS00073">
    <property type="entry name" value="ACYL_COA_DH_2"/>
    <property type="match status" value="1"/>
</dbReference>
<evidence type="ECO:0000259" key="8">
    <source>
        <dbReference type="Pfam" id="PF02770"/>
    </source>
</evidence>
<reference evidence="11" key="1">
    <citation type="submission" date="2016-06" db="EMBL/GenBank/DDBJ databases">
        <authorList>
            <person name="Nascimento L."/>
            <person name="Pereira R.V."/>
            <person name="Martins L.F."/>
            <person name="Quaggio R.B."/>
            <person name="Silva A.M."/>
            <person name="Setubal J.C."/>
        </authorList>
    </citation>
    <scope>NUCLEOTIDE SEQUENCE [LARGE SCALE GENOMIC DNA]</scope>
</reference>
<feature type="domain" description="Acyl-CoA oxidase/dehydrogenase middle" evidence="8">
    <location>
        <begin position="121"/>
        <end position="218"/>
    </location>
</feature>
<dbReference type="InterPro" id="IPR009100">
    <property type="entry name" value="AcylCoA_DH/oxidase_NM_dom_sf"/>
</dbReference>
<evidence type="ECO:0000256" key="1">
    <source>
        <dbReference type="ARBA" id="ARBA00001974"/>
    </source>
</evidence>
<dbReference type="InterPro" id="IPR006089">
    <property type="entry name" value="Acyl-CoA_DH_CS"/>
</dbReference>